<dbReference type="InterPro" id="IPR003593">
    <property type="entry name" value="AAA+_ATPase"/>
</dbReference>
<dbReference type="InterPro" id="IPR009057">
    <property type="entry name" value="Homeodomain-like_sf"/>
</dbReference>
<evidence type="ECO:0000259" key="7">
    <source>
        <dbReference type="PROSITE" id="PS50045"/>
    </source>
</evidence>
<dbReference type="FunFam" id="1.10.8.60:FF:000014">
    <property type="entry name" value="DNA-binding transcriptional regulator NtrC"/>
    <property type="match status" value="1"/>
</dbReference>
<dbReference type="PROSITE" id="PS00675">
    <property type="entry name" value="SIGMA54_INTERACT_1"/>
    <property type="match status" value="1"/>
</dbReference>
<keyword evidence="2" id="KW-0067">ATP-binding</keyword>
<dbReference type="Proteomes" id="UP000199611">
    <property type="component" value="Unassembled WGS sequence"/>
</dbReference>
<reference evidence="8 9" key="1">
    <citation type="submission" date="2016-10" db="EMBL/GenBank/DDBJ databases">
        <authorList>
            <person name="de Groot N.N."/>
        </authorList>
    </citation>
    <scope>NUCLEOTIDE SEQUENCE [LARGE SCALE GENOMIC DNA]</scope>
    <source>
        <strain evidence="8 9">DSM 9990</strain>
    </source>
</reference>
<dbReference type="PRINTS" id="PR01590">
    <property type="entry name" value="HTHFIS"/>
</dbReference>
<dbReference type="STRING" id="39841.SAMN05660836_00428"/>
<dbReference type="RefSeq" id="WP_093393128.1">
    <property type="nucleotide sequence ID" value="NZ_FOUU01000001.1"/>
</dbReference>
<dbReference type="CDD" id="cd00009">
    <property type="entry name" value="AAA"/>
    <property type="match status" value="1"/>
</dbReference>
<dbReference type="GO" id="GO:0043565">
    <property type="term" value="F:sequence-specific DNA binding"/>
    <property type="evidence" value="ECO:0007669"/>
    <property type="project" value="InterPro"/>
</dbReference>
<dbReference type="Gene3D" id="3.40.50.2300">
    <property type="match status" value="1"/>
</dbReference>
<evidence type="ECO:0000256" key="6">
    <source>
        <dbReference type="ARBA" id="ARBA00023163"/>
    </source>
</evidence>
<dbReference type="InterPro" id="IPR011006">
    <property type="entry name" value="CheY-like_superfamily"/>
</dbReference>
<dbReference type="InterPro" id="IPR025944">
    <property type="entry name" value="Sigma_54_int_dom_CS"/>
</dbReference>
<organism evidence="8 9">
    <name type="scientific">Thermodesulforhabdus norvegica</name>
    <dbReference type="NCBI Taxonomy" id="39841"/>
    <lineage>
        <taxon>Bacteria</taxon>
        <taxon>Pseudomonadati</taxon>
        <taxon>Thermodesulfobacteriota</taxon>
        <taxon>Syntrophobacteria</taxon>
        <taxon>Syntrophobacterales</taxon>
        <taxon>Thermodesulforhabdaceae</taxon>
        <taxon>Thermodesulforhabdus</taxon>
    </lineage>
</organism>
<keyword evidence="6" id="KW-0804">Transcription</keyword>
<keyword evidence="1" id="KW-0547">Nucleotide-binding</keyword>
<dbReference type="SUPFAM" id="SSF52540">
    <property type="entry name" value="P-loop containing nucleoside triphosphate hydrolases"/>
    <property type="match status" value="1"/>
</dbReference>
<evidence type="ECO:0000256" key="3">
    <source>
        <dbReference type="ARBA" id="ARBA00023015"/>
    </source>
</evidence>
<dbReference type="InterPro" id="IPR025662">
    <property type="entry name" value="Sigma_54_int_dom_ATP-bd_1"/>
</dbReference>
<keyword evidence="4" id="KW-0238">DNA-binding</keyword>
<dbReference type="Pfam" id="PF02954">
    <property type="entry name" value="HTH_8"/>
    <property type="match status" value="1"/>
</dbReference>
<dbReference type="EMBL" id="FOUU01000001">
    <property type="protein sequence ID" value="SFM47856.1"/>
    <property type="molecule type" value="Genomic_DNA"/>
</dbReference>
<dbReference type="SUPFAM" id="SSF46689">
    <property type="entry name" value="Homeodomain-like"/>
    <property type="match status" value="1"/>
</dbReference>
<proteinExistence type="predicted"/>
<dbReference type="InterPro" id="IPR002197">
    <property type="entry name" value="HTH_Fis"/>
</dbReference>
<dbReference type="InterPro" id="IPR025943">
    <property type="entry name" value="Sigma_54_int_dom_ATP-bd_2"/>
</dbReference>
<sequence>MEVVVIGQVEIPEGAMKAAGWQVFRSEGVGSQIPSLPDGRALVVFLKSFSDPEQTVKVLQKIKARTPEPYVIVLTDVPSFDEAVYVMKNGADDFWVMPTPEERFLSTLEWLRDTFFNQSDLVDESVERPIVSVSPRMQQLKQIALQVARSDASVFIQGESGTGKELFARFIHARSSRSKGPFVAVNCAAIPESLMESELFGFERGAFTGATRQKAGKFELAHGGTLLLDEVTEIPIHLQAKLLRVIQEGEIDRIGGKKPVKVNVRIIATTNISVEEQVREGKFRKDLYYRLNVIPLKIPPLRERVEDIIPLARHFVQKFCRAYNMSERNLTPEAERKLLQHSWPGNVRELENVIHRAILLRSGSEIGPSEIVFDNLESEGSLVPLMPIREMEREMIFRALEVSNGNRTKAAEILGITVRTLRNKLREYRQQGLL</sequence>
<dbReference type="PANTHER" id="PTHR32071:SF21">
    <property type="entry name" value="TRANSCRIPTIONAL REGULATORY PROTEIN FLGR"/>
    <property type="match status" value="1"/>
</dbReference>
<dbReference type="GO" id="GO:0006355">
    <property type="term" value="P:regulation of DNA-templated transcription"/>
    <property type="evidence" value="ECO:0007669"/>
    <property type="project" value="InterPro"/>
</dbReference>
<accession>A0A1I4R772</accession>
<evidence type="ECO:0000256" key="1">
    <source>
        <dbReference type="ARBA" id="ARBA00022741"/>
    </source>
</evidence>
<evidence type="ECO:0000256" key="5">
    <source>
        <dbReference type="ARBA" id="ARBA00023159"/>
    </source>
</evidence>
<dbReference type="Pfam" id="PF25601">
    <property type="entry name" value="AAA_lid_14"/>
    <property type="match status" value="1"/>
</dbReference>
<feature type="domain" description="Sigma-54 factor interaction" evidence="7">
    <location>
        <begin position="130"/>
        <end position="359"/>
    </location>
</feature>
<dbReference type="GO" id="GO:0005524">
    <property type="term" value="F:ATP binding"/>
    <property type="evidence" value="ECO:0007669"/>
    <property type="project" value="UniProtKB-KW"/>
</dbReference>
<dbReference type="PROSITE" id="PS00688">
    <property type="entry name" value="SIGMA54_INTERACT_3"/>
    <property type="match status" value="1"/>
</dbReference>
<keyword evidence="9" id="KW-1185">Reference proteome</keyword>
<keyword evidence="3" id="KW-0805">Transcription regulation</keyword>
<dbReference type="PANTHER" id="PTHR32071">
    <property type="entry name" value="TRANSCRIPTIONAL REGULATORY PROTEIN"/>
    <property type="match status" value="1"/>
</dbReference>
<dbReference type="InterPro" id="IPR002078">
    <property type="entry name" value="Sigma_54_int"/>
</dbReference>
<dbReference type="Gene3D" id="3.40.50.300">
    <property type="entry name" value="P-loop containing nucleotide triphosphate hydrolases"/>
    <property type="match status" value="1"/>
</dbReference>
<evidence type="ECO:0000256" key="4">
    <source>
        <dbReference type="ARBA" id="ARBA00023125"/>
    </source>
</evidence>
<dbReference type="FunFam" id="3.40.50.300:FF:000006">
    <property type="entry name" value="DNA-binding transcriptional regulator NtrC"/>
    <property type="match status" value="1"/>
</dbReference>
<name>A0A1I4R772_9BACT</name>
<dbReference type="Pfam" id="PF00158">
    <property type="entry name" value="Sigma54_activat"/>
    <property type="match status" value="1"/>
</dbReference>
<dbReference type="OrthoDB" id="9763792at2"/>
<dbReference type="SUPFAM" id="SSF52172">
    <property type="entry name" value="CheY-like"/>
    <property type="match status" value="1"/>
</dbReference>
<dbReference type="SMART" id="SM00382">
    <property type="entry name" value="AAA"/>
    <property type="match status" value="1"/>
</dbReference>
<dbReference type="Gene3D" id="1.10.8.60">
    <property type="match status" value="1"/>
</dbReference>
<dbReference type="AlphaFoldDB" id="A0A1I4R772"/>
<dbReference type="InterPro" id="IPR027417">
    <property type="entry name" value="P-loop_NTPase"/>
</dbReference>
<evidence type="ECO:0000313" key="8">
    <source>
        <dbReference type="EMBL" id="SFM47856.1"/>
    </source>
</evidence>
<keyword evidence="5" id="KW-0010">Activator</keyword>
<evidence type="ECO:0000313" key="9">
    <source>
        <dbReference type="Proteomes" id="UP000199611"/>
    </source>
</evidence>
<dbReference type="PROSITE" id="PS00676">
    <property type="entry name" value="SIGMA54_INTERACT_2"/>
    <property type="match status" value="1"/>
</dbReference>
<dbReference type="Gene3D" id="1.10.10.60">
    <property type="entry name" value="Homeodomain-like"/>
    <property type="match status" value="1"/>
</dbReference>
<gene>
    <name evidence="8" type="ORF">SAMN05660836_00428</name>
</gene>
<evidence type="ECO:0000256" key="2">
    <source>
        <dbReference type="ARBA" id="ARBA00022840"/>
    </source>
</evidence>
<dbReference type="PROSITE" id="PS50045">
    <property type="entry name" value="SIGMA54_INTERACT_4"/>
    <property type="match status" value="1"/>
</dbReference>
<protein>
    <submittedName>
        <fullName evidence="8">Two-component system, response regulator FlrC</fullName>
    </submittedName>
</protein>
<dbReference type="InterPro" id="IPR058031">
    <property type="entry name" value="AAA_lid_NorR"/>
</dbReference>